<evidence type="ECO:0000313" key="1">
    <source>
        <dbReference type="EMBL" id="ALB00621.1"/>
    </source>
</evidence>
<accession>A0A0K2JN27</accession>
<name>A0A0K2JN27_9STAP</name>
<evidence type="ECO:0008006" key="2">
    <source>
        <dbReference type="Google" id="ProtNLM"/>
    </source>
</evidence>
<dbReference type="AlphaFoldDB" id="A0A0K2JN27"/>
<proteinExistence type="predicted"/>
<protein>
    <recommendedName>
        <fullName evidence="2">Glyoxalase/fosfomycin resistance/dioxygenase domain-containing protein</fullName>
    </recommendedName>
</protein>
<reference evidence="1" key="1">
    <citation type="journal article" date="2016" name="PLoS ONE">
        <title>A Look into the Melting Pot: The mecC-Harboring Region Is a Recombination Hot Spot in Staphylococcus stepanovicii.</title>
        <authorList>
            <person name="Semmler T."/>
            <person name="Harrison E.M."/>
            <person name="Lubke-Becker A."/>
            <person name="Ulrich R.G."/>
            <person name="Wieler L.H."/>
            <person name="Guenther S."/>
            <person name="Stamm I."/>
            <person name="Hanssen A.M."/>
            <person name="Holmes M.A."/>
            <person name="Vincze S."/>
            <person name="Walther B."/>
        </authorList>
    </citation>
    <scope>NUCLEOTIDE SEQUENCE</scope>
    <source>
        <strain evidence="1">IMT28705</strain>
    </source>
</reference>
<organism evidence="1">
    <name type="scientific">Mammaliicoccus stepanovicii</name>
    <dbReference type="NCBI Taxonomy" id="643214"/>
    <lineage>
        <taxon>Bacteria</taxon>
        <taxon>Bacillati</taxon>
        <taxon>Bacillota</taxon>
        <taxon>Bacilli</taxon>
        <taxon>Bacillales</taxon>
        <taxon>Staphylococcaceae</taxon>
        <taxon>Mammaliicoccus</taxon>
    </lineage>
</organism>
<sequence>MEFYQMPLFNKLLVKDIEKAEKWYKLTLGFRSVFKFRNEDNESFKTRKISGHHADSVY</sequence>
<dbReference type="EMBL" id="KR732654">
    <property type="protein sequence ID" value="ALB00621.1"/>
    <property type="molecule type" value="Genomic_DNA"/>
</dbReference>